<evidence type="ECO:0000256" key="4">
    <source>
        <dbReference type="ARBA" id="ARBA00022989"/>
    </source>
</evidence>
<dbReference type="InterPro" id="IPR007941">
    <property type="entry name" value="DUF726"/>
</dbReference>
<evidence type="ECO:0000256" key="7">
    <source>
        <dbReference type="SAM" id="Phobius"/>
    </source>
</evidence>
<comment type="subcellular location">
    <subcellularLocation>
        <location evidence="1">Membrane</location>
        <topology evidence="1">Multi-pass membrane protein</topology>
    </subcellularLocation>
</comment>
<evidence type="ECO:0000256" key="6">
    <source>
        <dbReference type="SAM" id="MobiDB-lite"/>
    </source>
</evidence>
<comment type="similarity">
    <text evidence="2">Belongs to the TMCO4 family.</text>
</comment>
<gene>
    <name evidence="8" type="ORF">BD311DRAFT_795005</name>
</gene>
<evidence type="ECO:0000313" key="8">
    <source>
        <dbReference type="EMBL" id="TBU32467.1"/>
    </source>
</evidence>
<evidence type="ECO:0000256" key="2">
    <source>
        <dbReference type="ARBA" id="ARBA00009824"/>
    </source>
</evidence>
<evidence type="ECO:0000256" key="5">
    <source>
        <dbReference type="ARBA" id="ARBA00023136"/>
    </source>
</evidence>
<dbReference type="OrthoDB" id="277931at2759"/>
<dbReference type="Proteomes" id="UP000292957">
    <property type="component" value="Unassembled WGS sequence"/>
</dbReference>
<dbReference type="AlphaFoldDB" id="A0A4Q9MY65"/>
<keyword evidence="4 7" id="KW-1133">Transmembrane helix</keyword>
<name>A0A4Q9MY65_9APHY</name>
<dbReference type="SUPFAM" id="SSF53474">
    <property type="entry name" value="alpha/beta-Hydrolases"/>
    <property type="match status" value="1"/>
</dbReference>
<sequence>MADKIDLTEVTTPKELSDEQCTAVLERLTRKLAGFRNQAEMYATAESWAVHNTDSSQTQRDFVFALNAWSQDTLKNVWLACREPSKGQDPPQLDPYSDTSTAGLPPLPPSEQLVPLLNTVLLLHVTADKEYSSLTRTFLFSIAPVDEKSVARTLKNPTRAIEEAEKKTSAAREEHSRRSRIMRYAGIGAGAIAGGTIIGLTGGLAAPAIGAGVSSILGWMGVGGTAVGLLATGLAGSSVVCGAVFGAYGSKESARVISQYTRDVQDLAIKPVHEPRETMAARLCVTGWLDNTEDVTAPWTVFKGDDTFALQWEVEALEKLSKALYDLMKTQALQYIKGQIIRRTVLAGLWSALSPTAWTKAAKIIDNPWVTAGNLAERTGKVLGDLLAQRVLGSRPITLVGYSLGSLVIFEALQYLASLPPAQTLGLIQDVYLFGSPISTSAAQWAAVRRVVSGRVVNGYGKNDYVLAVLARASGMSWHVAGLTPVELQGVENVACDEVDGHLKWRGMIGQCLAKCSAYGVDQEEVKKQLEDKAAKISKETDMDEKEATEAVQAGPGTDLESGEDNSKPSASASV</sequence>
<proteinExistence type="inferred from homology"/>
<evidence type="ECO:0000256" key="3">
    <source>
        <dbReference type="ARBA" id="ARBA00022692"/>
    </source>
</evidence>
<dbReference type="EMBL" id="ML143395">
    <property type="protein sequence ID" value="TBU32467.1"/>
    <property type="molecule type" value="Genomic_DNA"/>
</dbReference>
<accession>A0A4Q9MY65</accession>
<keyword evidence="5 7" id="KW-0472">Membrane</keyword>
<organism evidence="8">
    <name type="scientific">Dichomitus squalens</name>
    <dbReference type="NCBI Taxonomy" id="114155"/>
    <lineage>
        <taxon>Eukaryota</taxon>
        <taxon>Fungi</taxon>
        <taxon>Dikarya</taxon>
        <taxon>Basidiomycota</taxon>
        <taxon>Agaricomycotina</taxon>
        <taxon>Agaricomycetes</taxon>
        <taxon>Polyporales</taxon>
        <taxon>Polyporaceae</taxon>
        <taxon>Dichomitus</taxon>
    </lineage>
</organism>
<feature type="transmembrane region" description="Helical" evidence="7">
    <location>
        <begin position="226"/>
        <end position="248"/>
    </location>
</feature>
<evidence type="ECO:0000256" key="1">
    <source>
        <dbReference type="ARBA" id="ARBA00004141"/>
    </source>
</evidence>
<feature type="region of interest" description="Disordered" evidence="6">
    <location>
        <begin position="83"/>
        <end position="108"/>
    </location>
</feature>
<evidence type="ECO:0008006" key="9">
    <source>
        <dbReference type="Google" id="ProtNLM"/>
    </source>
</evidence>
<protein>
    <recommendedName>
        <fullName evidence="9">DUF726-domain-containing protein</fullName>
    </recommendedName>
</protein>
<dbReference type="PANTHER" id="PTHR17920">
    <property type="entry name" value="TRANSMEMBRANE AND COILED-COIL DOMAIN-CONTAINING PROTEIN 4 TMCO4"/>
    <property type="match status" value="1"/>
</dbReference>
<dbReference type="Pfam" id="PF05277">
    <property type="entry name" value="DUF726"/>
    <property type="match status" value="1"/>
</dbReference>
<feature type="region of interest" description="Disordered" evidence="6">
    <location>
        <begin position="537"/>
        <end position="575"/>
    </location>
</feature>
<keyword evidence="3 7" id="KW-0812">Transmembrane</keyword>
<reference evidence="8" key="1">
    <citation type="submission" date="2019-01" db="EMBL/GenBank/DDBJ databases">
        <title>Draft genome sequences of three monokaryotic isolates of the white-rot basidiomycete fungus Dichomitus squalens.</title>
        <authorList>
            <consortium name="DOE Joint Genome Institute"/>
            <person name="Lopez S.C."/>
            <person name="Andreopoulos B."/>
            <person name="Pangilinan J."/>
            <person name="Lipzen A."/>
            <person name="Riley R."/>
            <person name="Ahrendt S."/>
            <person name="Ng V."/>
            <person name="Barry K."/>
            <person name="Daum C."/>
            <person name="Grigoriev I.V."/>
            <person name="Hilden K.S."/>
            <person name="Makela M.R."/>
            <person name="de Vries R.P."/>
        </authorList>
    </citation>
    <scope>NUCLEOTIDE SEQUENCE [LARGE SCALE GENOMIC DNA]</scope>
    <source>
        <strain evidence="8">OM18370.1</strain>
    </source>
</reference>
<feature type="transmembrane region" description="Helical" evidence="7">
    <location>
        <begin position="184"/>
        <end position="206"/>
    </location>
</feature>
<dbReference type="PANTHER" id="PTHR17920:SF22">
    <property type="entry name" value="DUF726 DOMAIN PROTEIN (AFU_ORTHOLOGUE AFUA_2G12860)"/>
    <property type="match status" value="1"/>
</dbReference>
<dbReference type="InterPro" id="IPR029058">
    <property type="entry name" value="AB_hydrolase_fold"/>
</dbReference>
<dbReference type="GO" id="GO:0016020">
    <property type="term" value="C:membrane"/>
    <property type="evidence" value="ECO:0007669"/>
    <property type="project" value="UniProtKB-SubCell"/>
</dbReference>
<feature type="compositionally biased region" description="Basic and acidic residues" evidence="6">
    <location>
        <begin position="537"/>
        <end position="549"/>
    </location>
</feature>